<proteinExistence type="predicted"/>
<dbReference type="eggNOG" id="COG5337">
    <property type="taxonomic scope" value="Bacteria"/>
</dbReference>
<sequence length="378" mass="44804">MVKKTIKYPGLLFLVLLIVSCDFIADPPAVENYNLPVYSIEISEENYGLLKKNAYSNLKVSARLNINGEEHKIKIRHQGFSSRGNFKKNFRIIYEEGSDPFFEGSEVILNSQAIDPSMLKSFLAIEIFKRTDLITFEVQPVAFYINDAYEGLYYLIEPIDEDFFVRRNIKTSELYKAYNGFAFFNYKDLPDVRKGYEKKFPEDENYHTLEKLIAATSYDGPDFPEKLEKIFDVDKFLQYWAVTVLICNWDGIIHNFCLRRDAFSNKFEIVPWDLDRTFVWDDYRTAFPGDNYLVRKLMNYPKYRKIYKARFERLLEEVFNASVLFPKIDSMKTVIREAYNNDRWLNANGYDIDRESENIKMFIEKRIGYIKNQLENFN</sequence>
<gene>
    <name evidence="2" type="ordered locus">MROS_1272</name>
</gene>
<accession>I6ZR22</accession>
<evidence type="ECO:0000313" key="2">
    <source>
        <dbReference type="EMBL" id="AFN74509.1"/>
    </source>
</evidence>
<organism evidence="2 3">
    <name type="scientific">Melioribacter roseus (strain DSM 23840 / JCM 17771 / VKM B-2668 / P3M-2)</name>
    <dbReference type="NCBI Taxonomy" id="1191523"/>
    <lineage>
        <taxon>Bacteria</taxon>
        <taxon>Pseudomonadati</taxon>
        <taxon>Ignavibacteriota</taxon>
        <taxon>Ignavibacteria</taxon>
        <taxon>Ignavibacteriales</taxon>
        <taxon>Melioribacteraceae</taxon>
        <taxon>Melioribacter</taxon>
    </lineage>
</organism>
<dbReference type="OrthoDB" id="3235126at2"/>
<dbReference type="Proteomes" id="UP000009011">
    <property type="component" value="Chromosome"/>
</dbReference>
<keyword evidence="1" id="KW-0732">Signal</keyword>
<dbReference type="PANTHER" id="PTHR40050">
    <property type="entry name" value="INNER SPORE COAT PROTEIN H"/>
    <property type="match status" value="1"/>
</dbReference>
<name>I6ZR22_MELRP</name>
<dbReference type="HOGENOM" id="CLU_066387_0_0_10"/>
<dbReference type="AlphaFoldDB" id="I6ZR22"/>
<keyword evidence="3" id="KW-1185">Reference proteome</keyword>
<dbReference type="Pfam" id="PF08757">
    <property type="entry name" value="CotH"/>
    <property type="match status" value="1"/>
</dbReference>
<protein>
    <submittedName>
        <fullName evidence="2">Spore coat protein (Inner)</fullName>
    </submittedName>
</protein>
<reference evidence="2 3" key="1">
    <citation type="journal article" date="2013" name="PLoS ONE">
        <title>Genomic analysis of Melioribacter roseus, facultatively anaerobic organotrophic bacterium representing a novel deep lineage within Bacteriodetes/Chlorobi group.</title>
        <authorList>
            <person name="Kadnikov V.V."/>
            <person name="Mardanov A.V."/>
            <person name="Podosokorskaya O.A."/>
            <person name="Gavrilov S.N."/>
            <person name="Kublanov I.V."/>
            <person name="Beletsky A.V."/>
            <person name="Bonch-Osmolovskaya E.A."/>
            <person name="Ravin N.V."/>
        </authorList>
    </citation>
    <scope>NUCLEOTIDE SEQUENCE [LARGE SCALE GENOMIC DNA]</scope>
    <source>
        <strain evidence="3">JCM 17771 / P3M-2</strain>
    </source>
</reference>
<dbReference type="PANTHER" id="PTHR40050:SF1">
    <property type="entry name" value="INNER SPORE COAT PROTEIN H"/>
    <property type="match status" value="1"/>
</dbReference>
<dbReference type="PROSITE" id="PS51257">
    <property type="entry name" value="PROKAR_LIPOPROTEIN"/>
    <property type="match status" value="1"/>
</dbReference>
<evidence type="ECO:0000256" key="1">
    <source>
        <dbReference type="SAM" id="SignalP"/>
    </source>
</evidence>
<dbReference type="STRING" id="1191523.MROS_1272"/>
<feature type="signal peptide" evidence="1">
    <location>
        <begin position="1"/>
        <end position="25"/>
    </location>
</feature>
<dbReference type="EMBL" id="CP003557">
    <property type="protein sequence ID" value="AFN74509.1"/>
    <property type="molecule type" value="Genomic_DNA"/>
</dbReference>
<keyword evidence="2" id="KW-0167">Capsid protein</keyword>
<dbReference type="RefSeq" id="WP_014855944.1">
    <property type="nucleotide sequence ID" value="NC_018178.1"/>
</dbReference>
<keyword evidence="2" id="KW-0946">Virion</keyword>
<dbReference type="KEGG" id="mro:MROS_1272"/>
<dbReference type="InterPro" id="IPR014867">
    <property type="entry name" value="Spore_coat_CotH_CotH2/3/7"/>
</dbReference>
<evidence type="ECO:0000313" key="3">
    <source>
        <dbReference type="Proteomes" id="UP000009011"/>
    </source>
</evidence>
<feature type="chain" id="PRO_5003707388" evidence="1">
    <location>
        <begin position="26"/>
        <end position="378"/>
    </location>
</feature>